<dbReference type="AlphaFoldDB" id="A0A6J2W5U4"/>
<feature type="compositionally biased region" description="Basic and acidic residues" evidence="1">
    <location>
        <begin position="411"/>
        <end position="421"/>
    </location>
</feature>
<dbReference type="InterPro" id="IPR040120">
    <property type="entry name" value="C19orf44-like"/>
</dbReference>
<evidence type="ECO:0000259" key="2">
    <source>
        <dbReference type="Pfam" id="PF15391"/>
    </source>
</evidence>
<organism evidence="3 4">
    <name type="scientific">Chanos chanos</name>
    <name type="common">Milkfish</name>
    <name type="synonym">Mugil chanos</name>
    <dbReference type="NCBI Taxonomy" id="29144"/>
    <lineage>
        <taxon>Eukaryota</taxon>
        <taxon>Metazoa</taxon>
        <taxon>Chordata</taxon>
        <taxon>Craniata</taxon>
        <taxon>Vertebrata</taxon>
        <taxon>Euteleostomi</taxon>
        <taxon>Actinopterygii</taxon>
        <taxon>Neopterygii</taxon>
        <taxon>Teleostei</taxon>
        <taxon>Ostariophysi</taxon>
        <taxon>Gonorynchiformes</taxon>
        <taxon>Chanidae</taxon>
        <taxon>Chanos</taxon>
    </lineage>
</organism>
<sequence length="673" mass="72852">MWNRAGSRSSALERAMAQLSGRRVPQTGVKFKDEVCLSSFQMKSSQVRQSALLDLSDLSTEDVESDDQGAMQEPKMTKSPPDTFSVGGGNRFLKKTAQNVAASSSSQGLSRKPLTVPKEPLLAPQRASQSAAHTRLALIEERIRNRTQRRNKADETTDTAVPRWESAQSTQSSSELSGDGSRFLKKKAMAVTQEPKDVKSPPPSAQKSPPIRTAVSKGVSLDSDEEDMRKLLGESLDSSVGDSPSRRTERQRSPASVLKSFRKTSQTPQPPPDRPPSSSASSRVRRSPAHSVRSASATLSPSPSPPTSRSPPRTAPSRAKFSPPPSVSSPSSRSEIHSLDELFPAPADRSVDRSVSEASGLSDDFKVNIMSLDDLAPFTLGGTEKSNDRTEPDAVLIQGSRLLSLEDFAHEVGSPEDKPALEETPVEYESDFESEIHSETAGGASEISERLTEGGDDGSALSEVPDDISYRSRSDGDGDRTVSDRTRSVSAGYSQSESRSRRSRASHSRSSSSSSSPPSWSSDVTVTRSGARRPSSGSRVREAAVQTHAEGLSYTWSTGLAALGPSVGLQYVDPTPVATHVISAEAVEALSAYSPAALALNDMLRQQLALTRSFVESSRHLHRSVMDSLGPPDYRYTTLHDTKEFIRCHRPPALSMEEALQEVLQEMKEYHYI</sequence>
<dbReference type="PANTHER" id="PTHR22409:SF2">
    <property type="entry name" value="CHROMOSOME 19 OPEN READING FRAME 44"/>
    <property type="match status" value="1"/>
</dbReference>
<dbReference type="PANTHER" id="PTHR22409">
    <property type="entry name" value="CHROMOSOME 19 OPEN READING FRAME 44"/>
    <property type="match status" value="1"/>
</dbReference>
<dbReference type="InParanoid" id="A0A6J2W5U4"/>
<feature type="compositionally biased region" description="Acidic residues" evidence="1">
    <location>
        <begin position="424"/>
        <end position="433"/>
    </location>
</feature>
<feature type="compositionally biased region" description="Polar residues" evidence="1">
    <location>
        <begin position="96"/>
        <end position="109"/>
    </location>
</feature>
<feature type="region of interest" description="Disordered" evidence="1">
    <location>
        <begin position="141"/>
        <end position="366"/>
    </location>
</feature>
<feature type="compositionally biased region" description="Low complexity" evidence="1">
    <location>
        <begin position="310"/>
        <end position="319"/>
    </location>
</feature>
<evidence type="ECO:0000256" key="1">
    <source>
        <dbReference type="SAM" id="MobiDB-lite"/>
    </source>
</evidence>
<dbReference type="GeneID" id="115821168"/>
<feature type="compositionally biased region" description="Polar residues" evidence="1">
    <location>
        <begin position="1"/>
        <end position="10"/>
    </location>
</feature>
<dbReference type="CTD" id="120053760"/>
<feature type="compositionally biased region" description="Low complexity" evidence="1">
    <location>
        <begin position="289"/>
        <end position="301"/>
    </location>
</feature>
<feature type="region of interest" description="Disordered" evidence="1">
    <location>
        <begin position="411"/>
        <end position="544"/>
    </location>
</feature>
<feature type="compositionally biased region" description="Low complexity" evidence="1">
    <location>
        <begin position="508"/>
        <end position="538"/>
    </location>
</feature>
<reference evidence="4" key="1">
    <citation type="submission" date="2025-08" db="UniProtKB">
        <authorList>
            <consortium name="RefSeq"/>
        </authorList>
    </citation>
    <scope>IDENTIFICATION</scope>
</reference>
<evidence type="ECO:0000313" key="3">
    <source>
        <dbReference type="Proteomes" id="UP000504632"/>
    </source>
</evidence>
<feature type="domain" description="DUF4614" evidence="2">
    <location>
        <begin position="483"/>
        <end position="651"/>
    </location>
</feature>
<dbReference type="OrthoDB" id="2151530at2759"/>
<feature type="region of interest" description="Disordered" evidence="1">
    <location>
        <begin position="55"/>
        <end position="114"/>
    </location>
</feature>
<protein>
    <submittedName>
        <fullName evidence="4">Uncharacterized protein C19orf44 homolog</fullName>
    </submittedName>
</protein>
<dbReference type="RefSeq" id="XP_030640790.1">
    <property type="nucleotide sequence ID" value="XM_030784930.1"/>
</dbReference>
<gene>
    <name evidence="4" type="primary">c9h19orf44</name>
</gene>
<dbReference type="Pfam" id="PF15391">
    <property type="entry name" value="DUF4614"/>
    <property type="match status" value="1"/>
</dbReference>
<name>A0A6J2W5U4_CHACN</name>
<evidence type="ECO:0000313" key="4">
    <source>
        <dbReference type="RefSeq" id="XP_030640790.1"/>
    </source>
</evidence>
<keyword evidence="3" id="KW-1185">Reference proteome</keyword>
<accession>A0A6J2W5U4</accession>
<dbReference type="Proteomes" id="UP000504632">
    <property type="component" value="Chromosome 9"/>
</dbReference>
<feature type="compositionally biased region" description="Basic and acidic residues" evidence="1">
    <location>
        <begin position="468"/>
        <end position="487"/>
    </location>
</feature>
<proteinExistence type="predicted"/>
<dbReference type="InterPro" id="IPR027884">
    <property type="entry name" value="DUF4614"/>
</dbReference>
<feature type="compositionally biased region" description="Low complexity" evidence="1">
    <location>
        <begin position="165"/>
        <end position="181"/>
    </location>
</feature>
<feature type="region of interest" description="Disordered" evidence="1">
    <location>
        <begin position="1"/>
        <end position="24"/>
    </location>
</feature>